<proteinExistence type="predicted"/>
<dbReference type="RefSeq" id="WP_136342305.1">
    <property type="nucleotide sequence ID" value="NZ_CP031310.1"/>
</dbReference>
<dbReference type="KEGG" id="hsn:DV733_07675"/>
<feature type="transmembrane region" description="Helical" evidence="1">
    <location>
        <begin position="30"/>
        <end position="51"/>
    </location>
</feature>
<dbReference type="Proteomes" id="UP000296706">
    <property type="component" value="Chromosome"/>
</dbReference>
<evidence type="ECO:0000256" key="1">
    <source>
        <dbReference type="SAM" id="Phobius"/>
    </source>
</evidence>
<dbReference type="EMBL" id="CP031310">
    <property type="protein sequence ID" value="QCC51125.1"/>
    <property type="molecule type" value="Genomic_DNA"/>
</dbReference>
<evidence type="ECO:0000259" key="2">
    <source>
        <dbReference type="Pfam" id="PF26514"/>
    </source>
</evidence>
<evidence type="ECO:0000313" key="4">
    <source>
        <dbReference type="Proteomes" id="UP000296706"/>
    </source>
</evidence>
<keyword evidence="1" id="KW-1133">Transmembrane helix</keyword>
<gene>
    <name evidence="3" type="ORF">DV733_07675</name>
</gene>
<name>A0A4D6HBY6_9EURY</name>
<feature type="transmembrane region" description="Helical" evidence="1">
    <location>
        <begin position="95"/>
        <end position="116"/>
    </location>
</feature>
<feature type="transmembrane region" description="Helical" evidence="1">
    <location>
        <begin position="128"/>
        <end position="160"/>
    </location>
</feature>
<sequence>MIHFPPVLLQTVDVPELGSVDVAVGLGSGAVSTFLTTLLVGAILVALAPGYTERKMDALRENVVGAFVYGLVSLVFFILVIVVLLITIIGIPLALLFGLLVFVAWVFGAAIAFLAIADRLVDHDDGDWLVPLLVAATINGALTLTGIGGLVSFCVGAAGFGTVVRDYLG</sequence>
<dbReference type="OrthoDB" id="293202at2157"/>
<evidence type="ECO:0000313" key="3">
    <source>
        <dbReference type="EMBL" id="QCC51125.1"/>
    </source>
</evidence>
<keyword evidence="1" id="KW-0812">Transmembrane</keyword>
<dbReference type="Pfam" id="PF26514">
    <property type="entry name" value="DUF8173"/>
    <property type="match status" value="1"/>
</dbReference>
<feature type="domain" description="DUF8173" evidence="2">
    <location>
        <begin position="28"/>
        <end position="167"/>
    </location>
</feature>
<organism evidence="3 4">
    <name type="scientific">Halapricum salinum</name>
    <dbReference type="NCBI Taxonomy" id="1457250"/>
    <lineage>
        <taxon>Archaea</taxon>
        <taxon>Methanobacteriati</taxon>
        <taxon>Methanobacteriota</taxon>
        <taxon>Stenosarchaea group</taxon>
        <taxon>Halobacteria</taxon>
        <taxon>Halobacteriales</taxon>
        <taxon>Haloarculaceae</taxon>
        <taxon>Halapricum</taxon>
    </lineage>
</organism>
<reference evidence="3 4" key="1">
    <citation type="journal article" date="2019" name="Nat. Commun.">
        <title>A new type of DNA phosphorothioation-based antiviral system in archaea.</title>
        <authorList>
            <person name="Xiong L."/>
            <person name="Liu S."/>
            <person name="Chen S."/>
            <person name="Xiao Y."/>
            <person name="Zhu B."/>
            <person name="Gao Y."/>
            <person name="Zhang Y."/>
            <person name="Chen B."/>
            <person name="Luo J."/>
            <person name="Deng Z."/>
            <person name="Chen X."/>
            <person name="Wang L."/>
            <person name="Chen S."/>
        </authorList>
    </citation>
    <scope>NUCLEOTIDE SEQUENCE [LARGE SCALE GENOMIC DNA]</scope>
    <source>
        <strain evidence="3 4">CBA1105</strain>
    </source>
</reference>
<protein>
    <recommendedName>
        <fullName evidence="2">DUF8173 domain-containing protein</fullName>
    </recommendedName>
</protein>
<keyword evidence="1" id="KW-0472">Membrane</keyword>
<accession>A0A4D6HBY6</accession>
<keyword evidence="4" id="KW-1185">Reference proteome</keyword>
<dbReference type="AlphaFoldDB" id="A0A4D6HBY6"/>
<feature type="transmembrane region" description="Helical" evidence="1">
    <location>
        <begin position="63"/>
        <end position="89"/>
    </location>
</feature>
<dbReference type="STRING" id="1457250.GCA_000755225_01373"/>
<dbReference type="GeneID" id="39847734"/>
<dbReference type="InterPro" id="IPR058486">
    <property type="entry name" value="DUF8173"/>
</dbReference>